<evidence type="ECO:0000256" key="1">
    <source>
        <dbReference type="SAM" id="MobiDB-lite"/>
    </source>
</evidence>
<keyword evidence="2" id="KW-0812">Transmembrane</keyword>
<dbReference type="EMBL" id="BAAAHH010000022">
    <property type="protein sequence ID" value="GAA0959421.1"/>
    <property type="molecule type" value="Genomic_DNA"/>
</dbReference>
<evidence type="ECO:0000256" key="2">
    <source>
        <dbReference type="SAM" id="Phobius"/>
    </source>
</evidence>
<feature type="transmembrane region" description="Helical" evidence="2">
    <location>
        <begin position="20"/>
        <end position="40"/>
    </location>
</feature>
<organism evidence="3 4">
    <name type="scientific">Actinocorallia libanotica</name>
    <dbReference type="NCBI Taxonomy" id="46162"/>
    <lineage>
        <taxon>Bacteria</taxon>
        <taxon>Bacillati</taxon>
        <taxon>Actinomycetota</taxon>
        <taxon>Actinomycetes</taxon>
        <taxon>Streptosporangiales</taxon>
        <taxon>Thermomonosporaceae</taxon>
        <taxon>Actinocorallia</taxon>
    </lineage>
</organism>
<keyword evidence="2" id="KW-1133">Transmembrane helix</keyword>
<dbReference type="Proteomes" id="UP001500665">
    <property type="component" value="Unassembled WGS sequence"/>
</dbReference>
<protein>
    <recommendedName>
        <fullName evidence="5">DUF1573 domain-containing protein</fullName>
    </recommendedName>
</protein>
<comment type="caution">
    <text evidence="3">The sequence shown here is derived from an EMBL/GenBank/DDBJ whole genome shotgun (WGS) entry which is preliminary data.</text>
</comment>
<sequence length="152" mass="15793">MEVRTVTTPPKRPKTRGQALVLFGAGAAAGAAVCALVASLPDPHHAAVNSGSPKSATPPPAAADVSVTLDGRTLRIHNRGPHGTGPVTLDLRPLEGRLRASCVRTGCAWPDLPSGESVEVRVRGEGRGNAEVHTTVPDRSPGDNEIPLLLRR</sequence>
<feature type="region of interest" description="Disordered" evidence="1">
    <location>
        <begin position="127"/>
        <end position="152"/>
    </location>
</feature>
<keyword evidence="2" id="KW-0472">Membrane</keyword>
<feature type="region of interest" description="Disordered" evidence="1">
    <location>
        <begin position="44"/>
        <end position="63"/>
    </location>
</feature>
<evidence type="ECO:0000313" key="4">
    <source>
        <dbReference type="Proteomes" id="UP001500665"/>
    </source>
</evidence>
<keyword evidence="4" id="KW-1185">Reference proteome</keyword>
<name>A0ABP4C4B6_9ACTN</name>
<accession>A0ABP4C4B6</accession>
<reference evidence="4" key="1">
    <citation type="journal article" date="2019" name="Int. J. Syst. Evol. Microbiol.">
        <title>The Global Catalogue of Microorganisms (GCM) 10K type strain sequencing project: providing services to taxonomists for standard genome sequencing and annotation.</title>
        <authorList>
            <consortium name="The Broad Institute Genomics Platform"/>
            <consortium name="The Broad Institute Genome Sequencing Center for Infectious Disease"/>
            <person name="Wu L."/>
            <person name="Ma J."/>
        </authorList>
    </citation>
    <scope>NUCLEOTIDE SEQUENCE [LARGE SCALE GENOMIC DNA]</scope>
    <source>
        <strain evidence="4">JCM 10696</strain>
    </source>
</reference>
<gene>
    <name evidence="3" type="ORF">GCM10009550_49200</name>
</gene>
<evidence type="ECO:0000313" key="3">
    <source>
        <dbReference type="EMBL" id="GAA0959421.1"/>
    </source>
</evidence>
<proteinExistence type="predicted"/>
<evidence type="ECO:0008006" key="5">
    <source>
        <dbReference type="Google" id="ProtNLM"/>
    </source>
</evidence>